<keyword evidence="1" id="KW-0812">Transmembrane</keyword>
<dbReference type="RefSeq" id="WP_187811767.1">
    <property type="nucleotide sequence ID" value="NZ_JACTVJ010000001.1"/>
</dbReference>
<name>A0ABR7S709_9ACTN</name>
<reference evidence="2 3" key="1">
    <citation type="submission" date="2020-08" db="EMBL/GenBank/DDBJ databases">
        <title>Genemic of Streptomyces polyaspartic.</title>
        <authorList>
            <person name="Liu W."/>
        </authorList>
    </citation>
    <scope>NUCLEOTIDE SEQUENCE [LARGE SCALE GENOMIC DNA]</scope>
    <source>
        <strain evidence="2 3">TRM66268-LWL</strain>
    </source>
</reference>
<evidence type="ECO:0000256" key="1">
    <source>
        <dbReference type="SAM" id="Phobius"/>
    </source>
</evidence>
<keyword evidence="1" id="KW-1133">Transmembrane helix</keyword>
<gene>
    <name evidence="2" type="ORF">H9Y04_01630</name>
</gene>
<accession>A0ABR7S709</accession>
<keyword evidence="3" id="KW-1185">Reference proteome</keyword>
<dbReference type="EMBL" id="JACTVJ010000001">
    <property type="protein sequence ID" value="MBC9711271.1"/>
    <property type="molecule type" value="Genomic_DNA"/>
</dbReference>
<sequence length="281" mass="29438">MADTPEQAPVRHPPVDGSPGALLLCRSDPAAVGPAAQLLRERMLLAQAGPEWSVLVPEGRPWLDGGEQVDRVARGWASALAVAAPWPALALWWDEGGAGFTLASGFRRTVGYVWLANGTPVGEDEAMSSFVGRLGLDPVLDMQALDALTRPDADADARARMLGLLAVLSRAGLTLPAGLAPGLPAGELRSAAAALPEVEQVQWAGWREVVSAELDVVERGRLGTWMRGPRARAIGALQLAAGLPTMLFGLRRRSAGWAVAGAVLLANGALGLAYDTVRARD</sequence>
<organism evidence="2 3">
    <name type="scientific">Streptomyces polyasparticus</name>
    <dbReference type="NCBI Taxonomy" id="2767826"/>
    <lineage>
        <taxon>Bacteria</taxon>
        <taxon>Bacillati</taxon>
        <taxon>Actinomycetota</taxon>
        <taxon>Actinomycetes</taxon>
        <taxon>Kitasatosporales</taxon>
        <taxon>Streptomycetaceae</taxon>
        <taxon>Streptomyces</taxon>
    </lineage>
</organism>
<proteinExistence type="predicted"/>
<protein>
    <submittedName>
        <fullName evidence="2">Uncharacterized protein</fullName>
    </submittedName>
</protein>
<comment type="caution">
    <text evidence="2">The sequence shown here is derived from an EMBL/GenBank/DDBJ whole genome shotgun (WGS) entry which is preliminary data.</text>
</comment>
<keyword evidence="1" id="KW-0472">Membrane</keyword>
<evidence type="ECO:0000313" key="2">
    <source>
        <dbReference type="EMBL" id="MBC9711271.1"/>
    </source>
</evidence>
<feature type="transmembrane region" description="Helical" evidence="1">
    <location>
        <begin position="255"/>
        <end position="274"/>
    </location>
</feature>
<evidence type="ECO:0000313" key="3">
    <source>
        <dbReference type="Proteomes" id="UP000642284"/>
    </source>
</evidence>
<dbReference type="Proteomes" id="UP000642284">
    <property type="component" value="Unassembled WGS sequence"/>
</dbReference>